<dbReference type="Pfam" id="PF13686">
    <property type="entry name" value="DrsE_2"/>
    <property type="match status" value="1"/>
</dbReference>
<dbReference type="Proteomes" id="UP001163687">
    <property type="component" value="Chromosome"/>
</dbReference>
<organism evidence="1 2">
    <name type="scientific">Caldinitratiruptor microaerophilus</name>
    <dbReference type="NCBI Taxonomy" id="671077"/>
    <lineage>
        <taxon>Bacteria</taxon>
        <taxon>Bacillati</taxon>
        <taxon>Bacillota</taxon>
        <taxon>Clostridia</taxon>
        <taxon>Eubacteriales</taxon>
        <taxon>Symbiobacteriaceae</taxon>
        <taxon>Caldinitratiruptor</taxon>
    </lineage>
</organism>
<accession>A0AA35GAT2</accession>
<gene>
    <name evidence="1" type="ORF">caldi_27290</name>
</gene>
<evidence type="ECO:0000313" key="2">
    <source>
        <dbReference type="Proteomes" id="UP001163687"/>
    </source>
</evidence>
<dbReference type="RefSeq" id="WP_264842274.1">
    <property type="nucleotide sequence ID" value="NZ_AP025628.1"/>
</dbReference>
<sequence length="137" mass="15014">MANRLSMIVFSGTVDKLYPVAILASGAVAMGQEVRIFLTFWGLMALKKGAGAQLQVSKDYEAMGAEMARIMQEKKVPSWLDTLRTAKELGDVKVYACGMTMDLFQLKLEDLEDVVDGVAGVGEFIEEARQGEISLFI</sequence>
<name>A0AA35GAT2_9FIRM</name>
<keyword evidence="2" id="KW-1185">Reference proteome</keyword>
<dbReference type="PANTHER" id="PTHR34655">
    <property type="entry name" value="CONSERVED WITHIN P. AEROPHILUM"/>
    <property type="match status" value="1"/>
</dbReference>
<evidence type="ECO:0000313" key="1">
    <source>
        <dbReference type="EMBL" id="BDG61639.1"/>
    </source>
</evidence>
<dbReference type="KEGG" id="cmic:caldi_27290"/>
<dbReference type="InterPro" id="IPR027396">
    <property type="entry name" value="DsrEFH-like"/>
</dbReference>
<dbReference type="PANTHER" id="PTHR34655:SF2">
    <property type="entry name" value="PEROXIREDOXIN FAMILY PROTEIN"/>
    <property type="match status" value="1"/>
</dbReference>
<proteinExistence type="predicted"/>
<dbReference type="AlphaFoldDB" id="A0AA35GAT2"/>
<protein>
    <submittedName>
        <fullName evidence="1">Peroxiredoxin</fullName>
    </submittedName>
</protein>
<dbReference type="SUPFAM" id="SSF75169">
    <property type="entry name" value="DsrEFH-like"/>
    <property type="match status" value="1"/>
</dbReference>
<dbReference type="Gene3D" id="3.40.1260.10">
    <property type="entry name" value="DsrEFH-like"/>
    <property type="match status" value="1"/>
</dbReference>
<dbReference type="InterPro" id="IPR032836">
    <property type="entry name" value="DsrE2-like"/>
</dbReference>
<reference evidence="1" key="1">
    <citation type="submission" date="2022-03" db="EMBL/GenBank/DDBJ databases">
        <title>Complete genome sequence of Caldinitratiruptor microaerophilus.</title>
        <authorList>
            <person name="Mukaiyama R."/>
            <person name="Nishiyama T."/>
            <person name="Ueda K."/>
        </authorList>
    </citation>
    <scope>NUCLEOTIDE SEQUENCE</scope>
    <source>
        <strain evidence="1">JCM 16183</strain>
    </source>
</reference>
<dbReference type="EMBL" id="AP025628">
    <property type="protein sequence ID" value="BDG61639.1"/>
    <property type="molecule type" value="Genomic_DNA"/>
</dbReference>